<sequence length="425" mass="45640">MATNASSSDYIFFLQAGSVSCAHDATLCERQIEGAEIITTGSEREVILGHNLLSGDAAENALFSTFNRVYVPHCTADMFLLDTQSDDGQLQFRGRALLEETISVVLSNATQNASVVLGGSTAGGVGAFNAARWLLDSFDQVVELSVIIDSAFLFDIHGYMMPFLEYLQANPSAAYSSHCAEEFSGGSCCLQFVCMVQKGYYPSNSVTTTSTAIYPGEGRIRGTLALSSSQHPQEARNLVSQLGASTTDGVVILDAGLNHGTIRQTEPSLRELASLYPGASCTCLYGEDDLATTRTCEGWWWGNEGDTGNGLRWTATQSVDQWEAVEIGGTTVRSAIEMWWNGRGNASEQVVLIDDCEGIDCNSSCPSELLVPGSRSEDNSLTVLVVVTTTLAFSAVVLVGGAINAFYGIIIVLHRRTQQYVDFVL</sequence>
<organism evidence="2 3">
    <name type="scientific">Ectocarpus siliculosus</name>
    <name type="common">Brown alga</name>
    <name type="synonym">Conferva siliculosa</name>
    <dbReference type="NCBI Taxonomy" id="2880"/>
    <lineage>
        <taxon>Eukaryota</taxon>
        <taxon>Sar</taxon>
        <taxon>Stramenopiles</taxon>
        <taxon>Ochrophyta</taxon>
        <taxon>PX clade</taxon>
        <taxon>Phaeophyceae</taxon>
        <taxon>Ectocarpales</taxon>
        <taxon>Ectocarpaceae</taxon>
        <taxon>Ectocarpus</taxon>
    </lineage>
</organism>
<dbReference type="EMBL" id="FN648397">
    <property type="protein sequence ID" value="CBJ30870.1"/>
    <property type="molecule type" value="Genomic_DNA"/>
</dbReference>
<protein>
    <submittedName>
        <fullName evidence="2">Uncharacterized protein</fullName>
    </submittedName>
</protein>
<dbReference type="STRING" id="2880.D7FRS9"/>
<dbReference type="AlphaFoldDB" id="D7FRS9"/>
<dbReference type="OrthoDB" id="2015280at2759"/>
<dbReference type="GO" id="GO:0016787">
    <property type="term" value="F:hydrolase activity"/>
    <property type="evidence" value="ECO:0007669"/>
    <property type="project" value="InterPro"/>
</dbReference>
<evidence type="ECO:0000313" key="3">
    <source>
        <dbReference type="Proteomes" id="UP000002630"/>
    </source>
</evidence>
<reference evidence="2 3" key="1">
    <citation type="journal article" date="2010" name="Nature">
        <title>The Ectocarpus genome and the independent evolution of multicellularity in brown algae.</title>
        <authorList>
            <person name="Cock J.M."/>
            <person name="Sterck L."/>
            <person name="Rouze P."/>
            <person name="Scornet D."/>
            <person name="Allen A.E."/>
            <person name="Amoutzias G."/>
            <person name="Anthouard V."/>
            <person name="Artiguenave F."/>
            <person name="Aury J.M."/>
            <person name="Badger J.H."/>
            <person name="Beszteri B."/>
            <person name="Billiau K."/>
            <person name="Bonnet E."/>
            <person name="Bothwell J.H."/>
            <person name="Bowler C."/>
            <person name="Boyen C."/>
            <person name="Brownlee C."/>
            <person name="Carrano C.J."/>
            <person name="Charrier B."/>
            <person name="Cho G.Y."/>
            <person name="Coelho S.M."/>
            <person name="Collen J."/>
            <person name="Corre E."/>
            <person name="Da Silva C."/>
            <person name="Delage L."/>
            <person name="Delaroque N."/>
            <person name="Dittami S.M."/>
            <person name="Doulbeau S."/>
            <person name="Elias M."/>
            <person name="Farnham G."/>
            <person name="Gachon C.M."/>
            <person name="Gschloessl B."/>
            <person name="Heesch S."/>
            <person name="Jabbari K."/>
            <person name="Jubin C."/>
            <person name="Kawai H."/>
            <person name="Kimura K."/>
            <person name="Kloareg B."/>
            <person name="Kupper F.C."/>
            <person name="Lang D."/>
            <person name="Le Bail A."/>
            <person name="Leblanc C."/>
            <person name="Lerouge P."/>
            <person name="Lohr M."/>
            <person name="Lopez P.J."/>
            <person name="Martens C."/>
            <person name="Maumus F."/>
            <person name="Michel G."/>
            <person name="Miranda-Saavedra D."/>
            <person name="Morales J."/>
            <person name="Moreau H."/>
            <person name="Motomura T."/>
            <person name="Nagasato C."/>
            <person name="Napoli C.A."/>
            <person name="Nelson D.R."/>
            <person name="Nyvall-Collen P."/>
            <person name="Peters A.F."/>
            <person name="Pommier C."/>
            <person name="Potin P."/>
            <person name="Poulain J."/>
            <person name="Quesneville H."/>
            <person name="Read B."/>
            <person name="Rensing S.A."/>
            <person name="Ritter A."/>
            <person name="Rousvoal S."/>
            <person name="Samanta M."/>
            <person name="Samson G."/>
            <person name="Schroeder D.C."/>
            <person name="Segurens B."/>
            <person name="Strittmatter M."/>
            <person name="Tonon T."/>
            <person name="Tregear J.W."/>
            <person name="Valentin K."/>
            <person name="von Dassow P."/>
            <person name="Yamagishi T."/>
            <person name="Van de Peer Y."/>
            <person name="Wincker P."/>
        </authorList>
    </citation>
    <scope>NUCLEOTIDE SEQUENCE [LARGE SCALE GENOMIC DNA]</scope>
    <source>
        <strain evidence="3">Ec32 / CCAP1310/4</strain>
    </source>
</reference>
<feature type="transmembrane region" description="Helical" evidence="1">
    <location>
        <begin position="381"/>
        <end position="413"/>
    </location>
</feature>
<accession>D7FRS9</accession>
<gene>
    <name evidence="2" type="ORF">Esi_0219_0006</name>
</gene>
<keyword evidence="1" id="KW-1133">Transmembrane helix</keyword>
<proteinExistence type="predicted"/>
<dbReference type="InParanoid" id="D7FRS9"/>
<evidence type="ECO:0000256" key="1">
    <source>
        <dbReference type="SAM" id="Phobius"/>
    </source>
</evidence>
<dbReference type="EMBL" id="FN649730">
    <property type="protein sequence ID" value="CBJ30870.1"/>
    <property type="molecule type" value="Genomic_DNA"/>
</dbReference>
<dbReference type="Proteomes" id="UP000002630">
    <property type="component" value="Linkage Group LG05"/>
</dbReference>
<keyword evidence="3" id="KW-1185">Reference proteome</keyword>
<dbReference type="Pfam" id="PF03283">
    <property type="entry name" value="PAE"/>
    <property type="match status" value="1"/>
</dbReference>
<name>D7FRS9_ECTSI</name>
<dbReference type="PANTHER" id="PTHR21562">
    <property type="entry name" value="NOTUM-RELATED"/>
    <property type="match status" value="1"/>
</dbReference>
<keyword evidence="1" id="KW-0812">Transmembrane</keyword>
<evidence type="ECO:0000313" key="2">
    <source>
        <dbReference type="EMBL" id="CBJ30870.1"/>
    </source>
</evidence>
<dbReference type="InterPro" id="IPR004963">
    <property type="entry name" value="PAE/NOTUM"/>
</dbReference>
<dbReference type="PANTHER" id="PTHR21562:SF83">
    <property type="entry name" value="PECTIN ACETYLESTERASE 4"/>
    <property type="match status" value="1"/>
</dbReference>
<keyword evidence="1" id="KW-0472">Membrane</keyword>